<evidence type="ECO:0008006" key="3">
    <source>
        <dbReference type="Google" id="ProtNLM"/>
    </source>
</evidence>
<gene>
    <name evidence="1" type="ORF">CC86DRAFT_409613</name>
</gene>
<dbReference type="AlphaFoldDB" id="A0A6A6ZRD9"/>
<evidence type="ECO:0000313" key="2">
    <source>
        <dbReference type="Proteomes" id="UP000799424"/>
    </source>
</evidence>
<reference evidence="1" key="1">
    <citation type="journal article" date="2020" name="Stud. Mycol.">
        <title>101 Dothideomycetes genomes: a test case for predicting lifestyles and emergence of pathogens.</title>
        <authorList>
            <person name="Haridas S."/>
            <person name="Albert R."/>
            <person name="Binder M."/>
            <person name="Bloem J."/>
            <person name="Labutti K."/>
            <person name="Salamov A."/>
            <person name="Andreopoulos B."/>
            <person name="Baker S."/>
            <person name="Barry K."/>
            <person name="Bills G."/>
            <person name="Bluhm B."/>
            <person name="Cannon C."/>
            <person name="Castanera R."/>
            <person name="Culley D."/>
            <person name="Daum C."/>
            <person name="Ezra D."/>
            <person name="Gonzalez J."/>
            <person name="Henrissat B."/>
            <person name="Kuo A."/>
            <person name="Liang C."/>
            <person name="Lipzen A."/>
            <person name="Lutzoni F."/>
            <person name="Magnuson J."/>
            <person name="Mondo S."/>
            <person name="Nolan M."/>
            <person name="Ohm R."/>
            <person name="Pangilinan J."/>
            <person name="Park H.-J."/>
            <person name="Ramirez L."/>
            <person name="Alfaro M."/>
            <person name="Sun H."/>
            <person name="Tritt A."/>
            <person name="Yoshinaga Y."/>
            <person name="Zwiers L.-H."/>
            <person name="Turgeon B."/>
            <person name="Goodwin S."/>
            <person name="Spatafora J."/>
            <person name="Crous P."/>
            <person name="Grigoriev I."/>
        </authorList>
    </citation>
    <scope>NUCLEOTIDE SEQUENCE</scope>
    <source>
        <strain evidence="1">CBS 113818</strain>
    </source>
</reference>
<dbReference type="EMBL" id="MU006233">
    <property type="protein sequence ID" value="KAF2822835.1"/>
    <property type="molecule type" value="Genomic_DNA"/>
</dbReference>
<keyword evidence="2" id="KW-1185">Reference proteome</keyword>
<organism evidence="1 2">
    <name type="scientific">Ophiobolus disseminans</name>
    <dbReference type="NCBI Taxonomy" id="1469910"/>
    <lineage>
        <taxon>Eukaryota</taxon>
        <taxon>Fungi</taxon>
        <taxon>Dikarya</taxon>
        <taxon>Ascomycota</taxon>
        <taxon>Pezizomycotina</taxon>
        <taxon>Dothideomycetes</taxon>
        <taxon>Pleosporomycetidae</taxon>
        <taxon>Pleosporales</taxon>
        <taxon>Pleosporineae</taxon>
        <taxon>Phaeosphaeriaceae</taxon>
        <taxon>Ophiobolus</taxon>
    </lineage>
</organism>
<name>A0A6A6ZRD9_9PLEO</name>
<protein>
    <recommendedName>
        <fullName evidence="3">F-box domain-containing protein</fullName>
    </recommendedName>
</protein>
<dbReference type="OrthoDB" id="3671226at2759"/>
<accession>A0A6A6ZRD9</accession>
<sequence>MASSVMALGRGFADIALQASTSVVLPDRRTLSQNLTNLEAHRPTRFTDVPVEIKEQIYEYTIGSDPYFCVSHIMPPTFIRPGNGYVQALPPMCLTSKLKYSIAVHVFIRHITICVHKFGDALDMTKWLHTVTGSDEDELLGVRKLELDYVNRRFLGGIADDIQVYKACANLQSITFKILEEDLRCGDWFYLSSMNLNLRSLTCTDFVAMLNLVELLQCLRLRHVAFKIRSSSTRWKNDEDEHLIMEVTKWLEEVFRKEQGRHISMEVSFSRHLLGPNKAKCTQGHN</sequence>
<proteinExistence type="predicted"/>
<dbReference type="Proteomes" id="UP000799424">
    <property type="component" value="Unassembled WGS sequence"/>
</dbReference>
<evidence type="ECO:0000313" key="1">
    <source>
        <dbReference type="EMBL" id="KAF2822835.1"/>
    </source>
</evidence>